<name>A0AAE7DAL5_9BACT</name>
<dbReference type="Proteomes" id="UP000502421">
    <property type="component" value="Chromosome"/>
</dbReference>
<protein>
    <recommendedName>
        <fullName evidence="3">RHS repeat-associated core domain-containing protein</fullName>
    </recommendedName>
</protein>
<accession>A0AAE7DAL5</accession>
<gene>
    <name evidence="1" type="ORF">HF329_05060</name>
</gene>
<dbReference type="InterPro" id="IPR022385">
    <property type="entry name" value="Rhs_assc_core"/>
</dbReference>
<evidence type="ECO:0008006" key="3">
    <source>
        <dbReference type="Google" id="ProtNLM"/>
    </source>
</evidence>
<sequence length="1155" mass="127158">MVTKKVPGAGVVEMVYDVRDRLVFTRDSVQRAQNVWHVTFYDQLNRPIETALYNRNISRQVLQGQMNGAVNNSGTSNYVFPGLADLVTAYHEPARTVYEATNSVTLEDGFDTGSGVNVDMLINPSLRRDTANIVVSNPLPDIFSNGTLTPLTYTFYDNYQFPGVQSAISGDFSKPTDEGNVYVEPVTVGNLTKGLVTGTRTRILGTDTWLTATTYYNDKGRISQVVADNATGGTDVITSRYNFNGKVVSTYQRHKNSRSGLTPQTTVLTTMVYDDQGRVKAINKRLNDNAALTRTIARNTYDKIGQLSVKELGINGTGAPLERQTYDYNLRGWLRSISKDYLANGSGGAHFGQELNYDYGFTNQAFSGNIAGIRWKGWNDTAQRAYGYNYDQISRLKGAGFSQLTSGNWQNGAVDFTVSNINYDANGNLLTMKQRGQVNNAAGEVDKLSYRYNDNSNQLKSVYDTVRAKTGLGDFTDSQTDGVDYAYDGVGNLTRDGNKQIASISYNHLNLPELITVTGKGIIRFMYDAGGNKVRKIVTDNTTGTAKVTTTDYLGGFVYENDSLRFAGHEEGRIRTVYQAGQAPTFVYDYFVKDHLGNTRLVLTEQTNFTMYAATMETPNATTENLLFSNIDNTRSNKPVGYPADESAGKNESVAKLIATGTGKKIGPSLVLRVMAGDTIQLSSKAFYKSNGPVDKNSPVVPAENMLADLINAFGGATSADATHGAPASVASTPFNANFYNNDYRQLKEKNPDQQPGKPKAYLNYVLFDDQFKMVEQNSGVKQVKAEPDQLQTLSQDKMVMEKSGFLYVYTSNESSQEVFFDNLMVAQMTGPVLEEMHYYPFGLTMAGISSNALTGKNYPENRLKYNGMELQSGEFGDGSGLELYDYGARMYDVQIARWHTLDPLSEKMRRWSPYNYSFNNPLRFIDPDGRGPADVIVGEKYQATVKDLLYQSFGDKAKDFSYEKSGKLVFGGDVSKFTSDEAKAFGELNGLMTSEIKYNVIIEENISFESKKGGMIEVNTGNEGSKGDAAVYPTSTKDGEGILAINPAPTQANVMDVKYTEEGNQVPVNAMDILQGGGRGPLRTFTPYENFWHGIGHLRAGGDQDPGRAMEVENMAGAIRKTVVYDTNGAFKSATSNPIPAKAYNLDHPNKQKK</sequence>
<dbReference type="EMBL" id="CP051205">
    <property type="protein sequence ID" value="QJB36031.1"/>
    <property type="molecule type" value="Genomic_DNA"/>
</dbReference>
<evidence type="ECO:0000313" key="1">
    <source>
        <dbReference type="EMBL" id="QJB36031.1"/>
    </source>
</evidence>
<evidence type="ECO:0000313" key="2">
    <source>
        <dbReference type="Proteomes" id="UP000502421"/>
    </source>
</evidence>
<dbReference type="AlphaFoldDB" id="A0AAE7DAL5"/>
<dbReference type="KEGG" id="coy:HF329_05060"/>
<dbReference type="NCBIfam" id="TIGR03696">
    <property type="entry name" value="Rhs_assc_core"/>
    <property type="match status" value="1"/>
</dbReference>
<organism evidence="1 2">
    <name type="scientific">Chitinophaga oryzae</name>
    <dbReference type="NCBI Taxonomy" id="2725414"/>
    <lineage>
        <taxon>Bacteria</taxon>
        <taxon>Pseudomonadati</taxon>
        <taxon>Bacteroidota</taxon>
        <taxon>Chitinophagia</taxon>
        <taxon>Chitinophagales</taxon>
        <taxon>Chitinophagaceae</taxon>
        <taxon>Chitinophaga</taxon>
    </lineage>
</organism>
<dbReference type="Gene3D" id="2.180.10.10">
    <property type="entry name" value="RHS repeat-associated core"/>
    <property type="match status" value="2"/>
</dbReference>
<reference evidence="2" key="1">
    <citation type="submission" date="2020-04" db="EMBL/GenBank/DDBJ databases">
        <authorList>
            <person name="Kittiwongwattana C."/>
        </authorList>
    </citation>
    <scope>NUCLEOTIDE SEQUENCE [LARGE SCALE GENOMIC DNA]</scope>
    <source>
        <strain evidence="2">1310</strain>
    </source>
</reference>
<proteinExistence type="predicted"/>